<proteinExistence type="predicted"/>
<dbReference type="EMBL" id="CADCUZ010000083">
    <property type="protein sequence ID" value="CAA9419478.1"/>
    <property type="molecule type" value="Genomic_DNA"/>
</dbReference>
<dbReference type="AlphaFoldDB" id="A0A6J4PLK7"/>
<name>A0A6J4PLK7_9ACTN</name>
<feature type="compositionally biased region" description="Basic residues" evidence="1">
    <location>
        <begin position="1"/>
        <end position="16"/>
    </location>
</feature>
<feature type="compositionally biased region" description="Basic residues" evidence="1">
    <location>
        <begin position="37"/>
        <end position="48"/>
    </location>
</feature>
<feature type="non-terminal residue" evidence="2">
    <location>
        <position position="78"/>
    </location>
</feature>
<dbReference type="GO" id="GO:0005840">
    <property type="term" value="C:ribosome"/>
    <property type="evidence" value="ECO:0007669"/>
    <property type="project" value="UniProtKB-KW"/>
</dbReference>
<feature type="non-terminal residue" evidence="2">
    <location>
        <position position="1"/>
    </location>
</feature>
<keyword evidence="2" id="KW-0687">Ribonucleoprotein</keyword>
<protein>
    <submittedName>
        <fullName evidence="2">LSU ribosomal protein L17p</fullName>
    </submittedName>
</protein>
<evidence type="ECO:0000256" key="1">
    <source>
        <dbReference type="SAM" id="MobiDB-lite"/>
    </source>
</evidence>
<feature type="region of interest" description="Disordered" evidence="1">
    <location>
        <begin position="1"/>
        <end position="78"/>
    </location>
</feature>
<gene>
    <name evidence="2" type="ORF">AVDCRST_MAG55-1887</name>
</gene>
<organism evidence="2">
    <name type="scientific">uncultured Rubrobacteraceae bacterium</name>
    <dbReference type="NCBI Taxonomy" id="349277"/>
    <lineage>
        <taxon>Bacteria</taxon>
        <taxon>Bacillati</taxon>
        <taxon>Actinomycetota</taxon>
        <taxon>Rubrobacteria</taxon>
        <taxon>Rubrobacterales</taxon>
        <taxon>Rubrobacteraceae</taxon>
        <taxon>environmental samples</taxon>
    </lineage>
</organism>
<sequence length="78" mass="8963">ARRGGQAHKHRQKGRPPRPAAGGQDPQGQDRRPSALRGRRPRPRRPHLGLHPYPEARPAPRGRRRERLPGARQLQNWL</sequence>
<accession>A0A6J4PLK7</accession>
<evidence type="ECO:0000313" key="2">
    <source>
        <dbReference type="EMBL" id="CAA9419478.1"/>
    </source>
</evidence>
<keyword evidence="2" id="KW-0689">Ribosomal protein</keyword>
<reference evidence="2" key="1">
    <citation type="submission" date="2020-02" db="EMBL/GenBank/DDBJ databases">
        <authorList>
            <person name="Meier V. D."/>
        </authorList>
    </citation>
    <scope>NUCLEOTIDE SEQUENCE</scope>
    <source>
        <strain evidence="2">AVDCRST_MAG55</strain>
    </source>
</reference>